<evidence type="ECO:0000313" key="3">
    <source>
        <dbReference type="Proteomes" id="UP000566819"/>
    </source>
</evidence>
<keyword evidence="3" id="KW-1185">Reference proteome</keyword>
<evidence type="ECO:0000259" key="1">
    <source>
        <dbReference type="Pfam" id="PF08241"/>
    </source>
</evidence>
<proteinExistence type="predicted"/>
<organism evidence="2 3">
    <name type="scientific">Cudoniella acicularis</name>
    <dbReference type="NCBI Taxonomy" id="354080"/>
    <lineage>
        <taxon>Eukaryota</taxon>
        <taxon>Fungi</taxon>
        <taxon>Dikarya</taxon>
        <taxon>Ascomycota</taxon>
        <taxon>Pezizomycotina</taxon>
        <taxon>Leotiomycetes</taxon>
        <taxon>Helotiales</taxon>
        <taxon>Tricladiaceae</taxon>
        <taxon>Cudoniella</taxon>
    </lineage>
</organism>
<dbReference type="Proteomes" id="UP000566819">
    <property type="component" value="Unassembled WGS sequence"/>
</dbReference>
<dbReference type="SUPFAM" id="SSF53335">
    <property type="entry name" value="S-adenosyl-L-methionine-dependent methyltransferases"/>
    <property type="match status" value="1"/>
</dbReference>
<dbReference type="EMBL" id="JAAMPI010000519">
    <property type="protein sequence ID" value="KAF4630733.1"/>
    <property type="molecule type" value="Genomic_DNA"/>
</dbReference>
<accession>A0A8H4W1K6</accession>
<comment type="caution">
    <text evidence="2">The sequence shown here is derived from an EMBL/GenBank/DDBJ whole genome shotgun (WGS) entry which is preliminary data.</text>
</comment>
<dbReference type="InterPro" id="IPR029063">
    <property type="entry name" value="SAM-dependent_MTases_sf"/>
</dbReference>
<dbReference type="OrthoDB" id="10017101at2759"/>
<evidence type="ECO:0000313" key="2">
    <source>
        <dbReference type="EMBL" id="KAF4630733.1"/>
    </source>
</evidence>
<dbReference type="CDD" id="cd02440">
    <property type="entry name" value="AdoMet_MTases"/>
    <property type="match status" value="1"/>
</dbReference>
<gene>
    <name evidence="2" type="ORF">G7Y89_g7405</name>
</gene>
<protein>
    <recommendedName>
        <fullName evidence="1">Methyltransferase type 11 domain-containing protein</fullName>
    </recommendedName>
</protein>
<dbReference type="PANTHER" id="PTHR43591">
    <property type="entry name" value="METHYLTRANSFERASE"/>
    <property type="match status" value="1"/>
</dbReference>
<dbReference type="InterPro" id="IPR013216">
    <property type="entry name" value="Methyltransf_11"/>
</dbReference>
<sequence length="267" mass="28725">MNPPNPGNSASTIAEAQYQNTTKNLERRIAIYKYSTNPQSWLSFVASHISPVLGTSPKILDVGAGTGELWKNVSFTSSADLTLADFSSAMCSKLQDLEVPNAHVNVVQCDAAKIPFEDGSFDILVATNLLHHVESPPACIAEFARVLKPGASVFISATSRDSSVNGLYGLSRKIGRTQSAGTFSKHTTESAVEEMERYFRGVRKESYAASLEVPGLEPVLDYLETLPGGVLTEEERKLATDIVGKEIAENGSFTVHNSSDLVIGINS</sequence>
<dbReference type="AlphaFoldDB" id="A0A8H4W1K6"/>
<feature type="domain" description="Methyltransferase type 11" evidence="1">
    <location>
        <begin position="60"/>
        <end position="155"/>
    </location>
</feature>
<dbReference type="Gene3D" id="3.40.50.150">
    <property type="entry name" value="Vaccinia Virus protein VP39"/>
    <property type="match status" value="1"/>
</dbReference>
<dbReference type="Pfam" id="PF08241">
    <property type="entry name" value="Methyltransf_11"/>
    <property type="match status" value="1"/>
</dbReference>
<dbReference type="GO" id="GO:0008757">
    <property type="term" value="F:S-adenosylmethionine-dependent methyltransferase activity"/>
    <property type="evidence" value="ECO:0007669"/>
    <property type="project" value="InterPro"/>
</dbReference>
<name>A0A8H4W1K6_9HELO</name>
<reference evidence="2 3" key="1">
    <citation type="submission" date="2020-03" db="EMBL/GenBank/DDBJ databases">
        <title>Draft Genome Sequence of Cudoniella acicularis.</title>
        <authorList>
            <person name="Buettner E."/>
            <person name="Kellner H."/>
        </authorList>
    </citation>
    <scope>NUCLEOTIDE SEQUENCE [LARGE SCALE GENOMIC DNA]</scope>
    <source>
        <strain evidence="2 3">DSM 108380</strain>
    </source>
</reference>